<feature type="compositionally biased region" description="Acidic residues" evidence="2">
    <location>
        <begin position="741"/>
        <end position="755"/>
    </location>
</feature>
<protein>
    <submittedName>
        <fullName evidence="3">Uncharacterized protein</fullName>
    </submittedName>
</protein>
<evidence type="ECO:0000256" key="2">
    <source>
        <dbReference type="SAM" id="MobiDB-lite"/>
    </source>
</evidence>
<organism evidence="3 4">
    <name type="scientific">Thelephora terrestris</name>
    <dbReference type="NCBI Taxonomy" id="56493"/>
    <lineage>
        <taxon>Eukaryota</taxon>
        <taxon>Fungi</taxon>
        <taxon>Dikarya</taxon>
        <taxon>Basidiomycota</taxon>
        <taxon>Agaricomycotina</taxon>
        <taxon>Agaricomycetes</taxon>
        <taxon>Thelephorales</taxon>
        <taxon>Thelephoraceae</taxon>
        <taxon>Thelephora</taxon>
    </lineage>
</organism>
<accession>A0A9P6L250</accession>
<feature type="compositionally biased region" description="Pro residues" evidence="2">
    <location>
        <begin position="211"/>
        <end position="224"/>
    </location>
</feature>
<feature type="region of interest" description="Disordered" evidence="2">
    <location>
        <begin position="561"/>
        <end position="755"/>
    </location>
</feature>
<feature type="compositionally biased region" description="Low complexity" evidence="2">
    <location>
        <begin position="477"/>
        <end position="498"/>
    </location>
</feature>
<reference evidence="3" key="1">
    <citation type="journal article" date="2020" name="Nat. Commun.">
        <title>Large-scale genome sequencing of mycorrhizal fungi provides insights into the early evolution of symbiotic traits.</title>
        <authorList>
            <person name="Miyauchi S."/>
            <person name="Kiss E."/>
            <person name="Kuo A."/>
            <person name="Drula E."/>
            <person name="Kohler A."/>
            <person name="Sanchez-Garcia M."/>
            <person name="Morin E."/>
            <person name="Andreopoulos B."/>
            <person name="Barry K.W."/>
            <person name="Bonito G."/>
            <person name="Buee M."/>
            <person name="Carver A."/>
            <person name="Chen C."/>
            <person name="Cichocki N."/>
            <person name="Clum A."/>
            <person name="Culley D."/>
            <person name="Crous P.W."/>
            <person name="Fauchery L."/>
            <person name="Girlanda M."/>
            <person name="Hayes R.D."/>
            <person name="Keri Z."/>
            <person name="LaButti K."/>
            <person name="Lipzen A."/>
            <person name="Lombard V."/>
            <person name="Magnuson J."/>
            <person name="Maillard F."/>
            <person name="Murat C."/>
            <person name="Nolan M."/>
            <person name="Ohm R.A."/>
            <person name="Pangilinan J."/>
            <person name="Pereira M.F."/>
            <person name="Perotto S."/>
            <person name="Peter M."/>
            <person name="Pfister S."/>
            <person name="Riley R."/>
            <person name="Sitrit Y."/>
            <person name="Stielow J.B."/>
            <person name="Szollosi G."/>
            <person name="Zifcakova L."/>
            <person name="Stursova M."/>
            <person name="Spatafora J.W."/>
            <person name="Tedersoo L."/>
            <person name="Vaario L.M."/>
            <person name="Yamada A."/>
            <person name="Yan M."/>
            <person name="Wang P."/>
            <person name="Xu J."/>
            <person name="Bruns T."/>
            <person name="Baldrian P."/>
            <person name="Vilgalys R."/>
            <person name="Dunand C."/>
            <person name="Henrissat B."/>
            <person name="Grigoriev I.V."/>
            <person name="Hibbett D."/>
            <person name="Nagy L.G."/>
            <person name="Martin F.M."/>
        </authorList>
    </citation>
    <scope>NUCLEOTIDE SEQUENCE</scope>
    <source>
        <strain evidence="3">UH-Tt-Lm1</strain>
    </source>
</reference>
<feature type="compositionally biased region" description="Polar residues" evidence="2">
    <location>
        <begin position="378"/>
        <end position="389"/>
    </location>
</feature>
<evidence type="ECO:0000313" key="3">
    <source>
        <dbReference type="EMBL" id="KAF9779898.1"/>
    </source>
</evidence>
<feature type="compositionally biased region" description="Polar residues" evidence="2">
    <location>
        <begin position="592"/>
        <end position="604"/>
    </location>
</feature>
<feature type="compositionally biased region" description="Basic and acidic residues" evidence="2">
    <location>
        <begin position="355"/>
        <end position="367"/>
    </location>
</feature>
<feature type="coiled-coil region" evidence="1">
    <location>
        <begin position="81"/>
        <end position="163"/>
    </location>
</feature>
<feature type="compositionally biased region" description="Polar residues" evidence="2">
    <location>
        <begin position="673"/>
        <end position="682"/>
    </location>
</feature>
<feature type="region of interest" description="Disordered" evidence="2">
    <location>
        <begin position="1"/>
        <end position="75"/>
    </location>
</feature>
<reference evidence="3" key="2">
    <citation type="submission" date="2020-11" db="EMBL/GenBank/DDBJ databases">
        <authorList>
            <consortium name="DOE Joint Genome Institute"/>
            <person name="Kuo A."/>
            <person name="Miyauchi S."/>
            <person name="Kiss E."/>
            <person name="Drula E."/>
            <person name="Kohler A."/>
            <person name="Sanchez-Garcia M."/>
            <person name="Andreopoulos B."/>
            <person name="Barry K.W."/>
            <person name="Bonito G."/>
            <person name="Buee M."/>
            <person name="Carver A."/>
            <person name="Chen C."/>
            <person name="Cichocki N."/>
            <person name="Clum A."/>
            <person name="Culley D."/>
            <person name="Crous P.W."/>
            <person name="Fauchery L."/>
            <person name="Girlanda M."/>
            <person name="Hayes R."/>
            <person name="Keri Z."/>
            <person name="Labutti K."/>
            <person name="Lipzen A."/>
            <person name="Lombard V."/>
            <person name="Magnuson J."/>
            <person name="Maillard F."/>
            <person name="Morin E."/>
            <person name="Murat C."/>
            <person name="Nolan M."/>
            <person name="Ohm R."/>
            <person name="Pangilinan J."/>
            <person name="Pereira M."/>
            <person name="Perotto S."/>
            <person name="Peter M."/>
            <person name="Riley R."/>
            <person name="Sitrit Y."/>
            <person name="Stielow B."/>
            <person name="Szollosi G."/>
            <person name="Zifcakova L."/>
            <person name="Stursova M."/>
            <person name="Spatafora J.W."/>
            <person name="Tedersoo L."/>
            <person name="Vaario L.-M."/>
            <person name="Yamada A."/>
            <person name="Yan M."/>
            <person name="Wang P."/>
            <person name="Xu J."/>
            <person name="Bruns T."/>
            <person name="Baldrian P."/>
            <person name="Vilgalys R."/>
            <person name="Henrissat B."/>
            <person name="Grigoriev I.V."/>
            <person name="Hibbett D."/>
            <person name="Nagy L.G."/>
            <person name="Martin F.M."/>
        </authorList>
    </citation>
    <scope>NUCLEOTIDE SEQUENCE</scope>
    <source>
        <strain evidence="3">UH-Tt-Lm1</strain>
    </source>
</reference>
<dbReference type="OrthoDB" id="2162994at2759"/>
<sequence length="796" mass="85662">MSTTSPRPPITAPHHPPPPTLPPPPSNQAAMSTMTLTSSGSLPSSSKTPMTTSPRNPRPPVMTSGPSHSSSNSPAQLAAILAETLQENEILKRELAIARRNAEKYENMVGLTQNSPQNSTSPPSPEAFSQSALKRLMDCQNKLERMQIERDEAQARIKILQELWNQLNHYLDHCEFRIKDAREGFNRRMADAGGKLVEINPEQLPLHLPEIPFPNAGPFPPPAYLPQESLPPNNRSRTHHHRQPPPLTNIAHGKPSSLHPTPTVLVPPSSSISSPIASFSVPSQPNSRVRTRADSFDGPSHSSGGLPPAKRLRGGDSVYAESGKYGGSPSAVHAHPPTSQSRPPPTSASHGPTPPHREATGHSRNRSDASPGRGQSPHRPSSRASSTSLDDMLIEATSVGHDGQPPPPGQYNYPLPPPHPQTHHAHPGHPPRSPSPTQSPATRVGMYPNPGQGAGMHSYQTHIFAPPVTGAPPVKKSNTSTSVVSSLSRGGSLAGNLSHHQTHVLGPGGYPPTNAQGQRICRQCGLVGRYKDGKCVEKWGPGPEGPGTVCDKCRKKMKRVERRGTIESQQQREQREQYQQVQQALAIHRSQQKTANPTNPSSAHADNGFHERPPSSTTGSSLRRTDTVVVGPGMNYEHPSRTTPPPSRTEDVRPHSMHPSEPETVHHNGANGNGTPRTTQELVTVPARSDSDHRVQNESPPRTSDRGKALVSSPSPVGVRPLISTPNGSTKVDDAHQIDTSMEEADNDAEGEEDAEAELLEAVDAAEEAHALREVSSSASHAEDPDDVDMKIEQEI</sequence>
<evidence type="ECO:0000313" key="4">
    <source>
        <dbReference type="Proteomes" id="UP000736335"/>
    </source>
</evidence>
<feature type="compositionally biased region" description="Low complexity" evidence="2">
    <location>
        <begin position="31"/>
        <end position="54"/>
    </location>
</feature>
<proteinExistence type="predicted"/>
<feature type="region of interest" description="Disordered" evidence="2">
    <location>
        <begin position="769"/>
        <end position="796"/>
    </location>
</feature>
<gene>
    <name evidence="3" type="ORF">BJ322DRAFT_1087161</name>
</gene>
<dbReference type="EMBL" id="WIUZ02000018">
    <property type="protein sequence ID" value="KAF9779898.1"/>
    <property type="molecule type" value="Genomic_DNA"/>
</dbReference>
<feature type="compositionally biased region" description="Basic and acidic residues" evidence="2">
    <location>
        <begin position="648"/>
        <end position="666"/>
    </location>
</feature>
<feature type="compositionally biased region" description="Pro residues" evidence="2">
    <location>
        <begin position="404"/>
        <end position="420"/>
    </location>
</feature>
<dbReference type="Proteomes" id="UP000736335">
    <property type="component" value="Unassembled WGS sequence"/>
</dbReference>
<name>A0A9P6L250_9AGAM</name>
<feature type="compositionally biased region" description="Low complexity" evidence="2">
    <location>
        <begin position="257"/>
        <end position="283"/>
    </location>
</feature>
<keyword evidence="1" id="KW-0175">Coiled coil</keyword>
<dbReference type="AlphaFoldDB" id="A0A9P6L250"/>
<feature type="compositionally biased region" description="Pro residues" evidence="2">
    <location>
        <begin position="1"/>
        <end position="26"/>
    </location>
</feature>
<feature type="region of interest" description="Disordered" evidence="2">
    <location>
        <begin position="208"/>
        <end position="511"/>
    </location>
</feature>
<feature type="compositionally biased region" description="Low complexity" evidence="2">
    <location>
        <begin position="64"/>
        <end position="73"/>
    </location>
</feature>
<comment type="caution">
    <text evidence="3">The sequence shown here is derived from an EMBL/GenBank/DDBJ whole genome shotgun (WGS) entry which is preliminary data.</text>
</comment>
<keyword evidence="4" id="KW-1185">Reference proteome</keyword>
<evidence type="ECO:0000256" key="1">
    <source>
        <dbReference type="SAM" id="Coils"/>
    </source>
</evidence>
<feature type="compositionally biased region" description="Basic and acidic residues" evidence="2">
    <location>
        <begin position="562"/>
        <end position="576"/>
    </location>
</feature>